<evidence type="ECO:0000313" key="11">
    <source>
        <dbReference type="Proteomes" id="UP000215902"/>
    </source>
</evidence>
<dbReference type="PROSITE" id="PS51212">
    <property type="entry name" value="WSC"/>
    <property type="match status" value="1"/>
</dbReference>
<dbReference type="EMBL" id="NIVC01002300">
    <property type="protein sequence ID" value="PAA59058.1"/>
    <property type="molecule type" value="Genomic_DNA"/>
</dbReference>
<comment type="subcellular location">
    <subcellularLocation>
        <location evidence="1">Membrane</location>
        <topology evidence="1">Single-pass membrane protein</topology>
    </subcellularLocation>
</comment>
<evidence type="ECO:0000256" key="1">
    <source>
        <dbReference type="ARBA" id="ARBA00004167"/>
    </source>
</evidence>
<proteinExistence type="predicted"/>
<keyword evidence="11" id="KW-1185">Reference proteome</keyword>
<dbReference type="PANTHER" id="PTHR24269">
    <property type="entry name" value="KREMEN PROTEIN"/>
    <property type="match status" value="1"/>
</dbReference>
<feature type="signal peptide" evidence="7">
    <location>
        <begin position="1"/>
        <end position="24"/>
    </location>
</feature>
<feature type="domain" description="WSC" evidence="8">
    <location>
        <begin position="33"/>
        <end position="124"/>
    </location>
</feature>
<dbReference type="Pfam" id="PF01822">
    <property type="entry name" value="WSC"/>
    <property type="match status" value="1"/>
</dbReference>
<keyword evidence="5" id="KW-0472">Membrane</keyword>
<evidence type="ECO:0000313" key="9">
    <source>
        <dbReference type="EMBL" id="PAA55034.1"/>
    </source>
</evidence>
<evidence type="ECO:0000256" key="4">
    <source>
        <dbReference type="ARBA" id="ARBA00022989"/>
    </source>
</evidence>
<feature type="chain" id="PRO_5011916016" description="WSC domain-containing protein" evidence="7">
    <location>
        <begin position="25"/>
        <end position="125"/>
    </location>
</feature>
<comment type="caution">
    <text evidence="10">The sequence shown here is derived from an EMBL/GenBank/DDBJ whole genome shotgun (WGS) entry which is preliminary data.</text>
</comment>
<dbReference type="InterPro" id="IPR002889">
    <property type="entry name" value="WSC_carb-bd"/>
</dbReference>
<keyword evidence="2" id="KW-0812">Transmembrane</keyword>
<dbReference type="PROSITE" id="PS51257">
    <property type="entry name" value="PROKAR_LIPOPROTEIN"/>
    <property type="match status" value="1"/>
</dbReference>
<gene>
    <name evidence="9" type="ORF">BOX15_Mlig004472g1</name>
    <name evidence="10" type="ORF">BOX15_Mlig024070g2</name>
</gene>
<dbReference type="SMART" id="SM00321">
    <property type="entry name" value="WSC"/>
    <property type="match status" value="1"/>
</dbReference>
<organism evidence="10 11">
    <name type="scientific">Macrostomum lignano</name>
    <dbReference type="NCBI Taxonomy" id="282301"/>
    <lineage>
        <taxon>Eukaryota</taxon>
        <taxon>Metazoa</taxon>
        <taxon>Spiralia</taxon>
        <taxon>Lophotrochozoa</taxon>
        <taxon>Platyhelminthes</taxon>
        <taxon>Rhabditophora</taxon>
        <taxon>Macrostomorpha</taxon>
        <taxon>Macrostomida</taxon>
        <taxon>Macrostomidae</taxon>
        <taxon>Macrostomum</taxon>
    </lineage>
</organism>
<dbReference type="InterPro" id="IPR051836">
    <property type="entry name" value="Kremen_rcpt"/>
</dbReference>
<dbReference type="EMBL" id="NIVC01002819">
    <property type="protein sequence ID" value="PAA55034.1"/>
    <property type="molecule type" value="Genomic_DNA"/>
</dbReference>
<dbReference type="STRING" id="282301.A0A267EC24"/>
<accession>A0A267EC24</accession>
<keyword evidence="3 7" id="KW-0732">Signal</keyword>
<evidence type="ECO:0000256" key="5">
    <source>
        <dbReference type="ARBA" id="ARBA00023136"/>
    </source>
</evidence>
<reference evidence="10 11" key="1">
    <citation type="submission" date="2017-06" db="EMBL/GenBank/DDBJ databases">
        <title>A platform for efficient transgenesis in Macrostomum lignano, a flatworm model organism for stem cell research.</title>
        <authorList>
            <person name="Berezikov E."/>
        </authorList>
    </citation>
    <scope>NUCLEOTIDE SEQUENCE [LARGE SCALE GENOMIC DNA]</scope>
    <source>
        <strain evidence="10">DV1</strain>
        <tissue evidence="10">Whole organism</tissue>
    </source>
</reference>
<keyword evidence="6" id="KW-0325">Glycoprotein</keyword>
<evidence type="ECO:0000256" key="2">
    <source>
        <dbReference type="ARBA" id="ARBA00022692"/>
    </source>
</evidence>
<protein>
    <recommendedName>
        <fullName evidence="8">WSC domain-containing protein</fullName>
    </recommendedName>
</protein>
<evidence type="ECO:0000256" key="6">
    <source>
        <dbReference type="ARBA" id="ARBA00023180"/>
    </source>
</evidence>
<evidence type="ECO:0000256" key="7">
    <source>
        <dbReference type="SAM" id="SignalP"/>
    </source>
</evidence>
<dbReference type="PANTHER" id="PTHR24269:SF16">
    <property type="entry name" value="PROTEIN SLG1"/>
    <property type="match status" value="1"/>
</dbReference>
<sequence length="125" mass="13551">MHGLDARISFLVFLLTTIFCLAYACKKKVEVPTPQFRGCYSDNGLDRDLPIMGGTSEDLTADLCDKSCKAQNFGFFGLQGNTCWCGSTFGRYGKAAHFMCSTPCPGDMNQKCGGEGINSVYSVSD</sequence>
<dbReference type="Proteomes" id="UP000215902">
    <property type="component" value="Unassembled WGS sequence"/>
</dbReference>
<evidence type="ECO:0000259" key="8">
    <source>
        <dbReference type="PROSITE" id="PS51212"/>
    </source>
</evidence>
<evidence type="ECO:0000256" key="3">
    <source>
        <dbReference type="ARBA" id="ARBA00022729"/>
    </source>
</evidence>
<keyword evidence="4" id="KW-1133">Transmembrane helix</keyword>
<evidence type="ECO:0000313" key="10">
    <source>
        <dbReference type="EMBL" id="PAA59058.1"/>
    </source>
</evidence>
<name>A0A267EC24_9PLAT</name>
<dbReference type="AlphaFoldDB" id="A0A267EC24"/>
<dbReference type="GO" id="GO:0005886">
    <property type="term" value="C:plasma membrane"/>
    <property type="evidence" value="ECO:0007669"/>
    <property type="project" value="TreeGrafter"/>
</dbReference>
<dbReference type="OrthoDB" id="10070993at2759"/>